<protein>
    <recommendedName>
        <fullName evidence="5">FAD-binding domain-containing protein</fullName>
    </recommendedName>
</protein>
<keyword evidence="1" id="KW-0285">Flavoprotein</keyword>
<comment type="caution">
    <text evidence="6">The sequence shown here is derived from an EMBL/GenBank/DDBJ whole genome shotgun (WGS) entry which is preliminary data.</text>
</comment>
<keyword evidence="7" id="KW-1185">Reference proteome</keyword>
<evidence type="ECO:0000313" key="6">
    <source>
        <dbReference type="EMBL" id="KAF4633283.1"/>
    </source>
</evidence>
<keyword evidence="4" id="KW-0503">Monooxygenase</keyword>
<organism evidence="6 7">
    <name type="scientific">Cudoniella acicularis</name>
    <dbReference type="NCBI Taxonomy" id="354080"/>
    <lineage>
        <taxon>Eukaryota</taxon>
        <taxon>Fungi</taxon>
        <taxon>Dikarya</taxon>
        <taxon>Ascomycota</taxon>
        <taxon>Pezizomycotina</taxon>
        <taxon>Leotiomycetes</taxon>
        <taxon>Helotiales</taxon>
        <taxon>Tricladiaceae</taxon>
        <taxon>Cudoniella</taxon>
    </lineage>
</organism>
<dbReference type="SUPFAM" id="SSF51905">
    <property type="entry name" value="FAD/NAD(P)-binding domain"/>
    <property type="match status" value="1"/>
</dbReference>
<evidence type="ECO:0000256" key="2">
    <source>
        <dbReference type="ARBA" id="ARBA00022827"/>
    </source>
</evidence>
<dbReference type="InterPro" id="IPR036188">
    <property type="entry name" value="FAD/NAD-bd_sf"/>
</dbReference>
<evidence type="ECO:0000256" key="4">
    <source>
        <dbReference type="ARBA" id="ARBA00023033"/>
    </source>
</evidence>
<keyword evidence="3" id="KW-0560">Oxidoreductase</keyword>
<reference evidence="6 7" key="1">
    <citation type="submission" date="2020-03" db="EMBL/GenBank/DDBJ databases">
        <title>Draft Genome Sequence of Cudoniella acicularis.</title>
        <authorList>
            <person name="Buettner E."/>
            <person name="Kellner H."/>
        </authorList>
    </citation>
    <scope>NUCLEOTIDE SEQUENCE [LARGE SCALE GENOMIC DNA]</scope>
    <source>
        <strain evidence="6 7">DSM 108380</strain>
    </source>
</reference>
<keyword evidence="2" id="KW-0274">FAD</keyword>
<feature type="domain" description="FAD-binding" evidence="5">
    <location>
        <begin position="290"/>
        <end position="324"/>
    </location>
</feature>
<dbReference type="GO" id="GO:0004497">
    <property type="term" value="F:monooxygenase activity"/>
    <property type="evidence" value="ECO:0007669"/>
    <property type="project" value="UniProtKB-KW"/>
</dbReference>
<proteinExistence type="predicted"/>
<dbReference type="AlphaFoldDB" id="A0A8H4W3X4"/>
<dbReference type="PANTHER" id="PTHR46972:SF1">
    <property type="entry name" value="FAD DEPENDENT OXIDOREDUCTASE DOMAIN-CONTAINING PROTEIN"/>
    <property type="match status" value="1"/>
</dbReference>
<evidence type="ECO:0000313" key="7">
    <source>
        <dbReference type="Proteomes" id="UP000566819"/>
    </source>
</evidence>
<dbReference type="PRINTS" id="PR00420">
    <property type="entry name" value="RNGMNOXGNASE"/>
</dbReference>
<evidence type="ECO:0000256" key="3">
    <source>
        <dbReference type="ARBA" id="ARBA00023002"/>
    </source>
</evidence>
<dbReference type="GO" id="GO:0071949">
    <property type="term" value="F:FAD binding"/>
    <property type="evidence" value="ECO:0007669"/>
    <property type="project" value="InterPro"/>
</dbReference>
<dbReference type="Gene3D" id="3.50.50.60">
    <property type="entry name" value="FAD/NAD(P)-binding domain"/>
    <property type="match status" value="1"/>
</dbReference>
<evidence type="ECO:0000259" key="5">
    <source>
        <dbReference type="Pfam" id="PF01494"/>
    </source>
</evidence>
<sequence length="397" mass="43241">MSAPRIAIIGAGPGGLTLASILQKNGVKCTIFELDASRTSRDQGGIVDLHSQAGQLALREAGILGGGGGGVEKNTIPLGEAMKLIKSDGTVCWDESHTKHVEHATSRDRPEILRSKLRDILLDSVEPASIQWNRKLVRVEQAEGTHIKYNLHFTDSVEEGFDLVVGTDGAWSRVRPLVTDVEPHYSGVTIVELKAAQASTKKQWLSNFMGTGTLFMFDKDRALASGNLGLGLWNRLAKARICKESFGKRYFADCHADLKCVIASEASNGLITRPLYMLPIGTKWAPRAGITLLGDAAHLITPFAGVGVNVTMADALSLSRAIIERKDDFGVDPNTSLAEAIKEYEEPMFERARENMEMTWSGLEGHFSVDGIDQLVRLLEGQIKMEAMIAVEKLETS</sequence>
<name>A0A8H4W3X4_9HELO</name>
<dbReference type="Pfam" id="PF01494">
    <property type="entry name" value="FAD_binding_3"/>
    <property type="match status" value="2"/>
</dbReference>
<dbReference type="PANTHER" id="PTHR46972">
    <property type="entry name" value="MONOOXYGENASE ASQM-RELATED"/>
    <property type="match status" value="1"/>
</dbReference>
<dbReference type="InterPro" id="IPR002938">
    <property type="entry name" value="FAD-bd"/>
</dbReference>
<evidence type="ECO:0000256" key="1">
    <source>
        <dbReference type="ARBA" id="ARBA00022630"/>
    </source>
</evidence>
<feature type="domain" description="FAD-binding" evidence="5">
    <location>
        <begin position="6"/>
        <end position="179"/>
    </location>
</feature>
<dbReference type="EMBL" id="JAAMPI010000273">
    <property type="protein sequence ID" value="KAF4633283.1"/>
    <property type="molecule type" value="Genomic_DNA"/>
</dbReference>
<gene>
    <name evidence="6" type="ORF">G7Y89_g4829</name>
</gene>
<accession>A0A8H4W3X4</accession>
<dbReference type="OrthoDB" id="655030at2759"/>
<dbReference type="Proteomes" id="UP000566819">
    <property type="component" value="Unassembled WGS sequence"/>
</dbReference>